<gene>
    <name evidence="1" type="ordered locus">Desru_0833</name>
</gene>
<reference evidence="1 2" key="2">
    <citation type="journal article" date="2012" name="Stand. Genomic Sci.">
        <title>Complete genome sequence of the sulfate-reducing firmicute Desulfotomaculum ruminis type strain (DL(T)).</title>
        <authorList>
            <person name="Spring S."/>
            <person name="Visser M."/>
            <person name="Lu M."/>
            <person name="Copeland A."/>
            <person name="Lapidus A."/>
            <person name="Lucas S."/>
            <person name="Cheng J.F."/>
            <person name="Han C."/>
            <person name="Tapia R."/>
            <person name="Goodwin L.A."/>
            <person name="Pitluck S."/>
            <person name="Ivanova N."/>
            <person name="Land M."/>
            <person name="Hauser L."/>
            <person name="Larimer F."/>
            <person name="Rohde M."/>
            <person name="Goker M."/>
            <person name="Detter J.C."/>
            <person name="Kyrpides N.C."/>
            <person name="Woyke T."/>
            <person name="Schaap P.J."/>
            <person name="Plugge C.M."/>
            <person name="Muyzer G."/>
            <person name="Kuever J."/>
            <person name="Pereira I.A."/>
            <person name="Parshina S.N."/>
            <person name="Bernier-Latmani R."/>
            <person name="Stams A.J."/>
            <person name="Klenk H.P."/>
        </authorList>
    </citation>
    <scope>NUCLEOTIDE SEQUENCE [LARGE SCALE GENOMIC DNA]</scope>
    <source>
        <strain evidence="2">ATCC 23193 / DSM 2154 / NCIB 8452 / DL</strain>
    </source>
</reference>
<dbReference type="HOGENOM" id="CLU_2272874_0_0_9"/>
<reference evidence="2" key="1">
    <citation type="submission" date="2011-05" db="EMBL/GenBank/DDBJ databases">
        <title>Complete sequence of Desulfotomaculum ruminis DSM 2154.</title>
        <authorList>
            <person name="Lucas S."/>
            <person name="Copeland A."/>
            <person name="Lapidus A."/>
            <person name="Cheng J.-F."/>
            <person name="Goodwin L."/>
            <person name="Pitluck S."/>
            <person name="Lu M."/>
            <person name="Detter J.C."/>
            <person name="Han C."/>
            <person name="Tapia R."/>
            <person name="Land M."/>
            <person name="Hauser L."/>
            <person name="Kyrpides N."/>
            <person name="Ivanova N."/>
            <person name="Mikhailova N."/>
            <person name="Pagani I."/>
            <person name="Stams A.J.M."/>
            <person name="Plugge C.M."/>
            <person name="Muyzer G."/>
            <person name="Kuever J."/>
            <person name="Parshina S.N."/>
            <person name="Ivanova A.E."/>
            <person name="Nazina T.N."/>
            <person name="Brambilla E."/>
            <person name="Spring S."/>
            <person name="Klenk H.-P."/>
            <person name="Woyke T."/>
        </authorList>
    </citation>
    <scope>NUCLEOTIDE SEQUENCE [LARGE SCALE GENOMIC DNA]</scope>
    <source>
        <strain evidence="2">ATCC 23193 / DSM 2154 / NCIB 8452 / DL</strain>
    </source>
</reference>
<organism evidence="1 2">
    <name type="scientific">Desulforamulus ruminis (strain ATCC 23193 / DSM 2154 / NCIMB 8452 / DL)</name>
    <name type="common">Desulfotomaculum ruminis</name>
    <dbReference type="NCBI Taxonomy" id="696281"/>
    <lineage>
        <taxon>Bacteria</taxon>
        <taxon>Bacillati</taxon>
        <taxon>Bacillota</taxon>
        <taxon>Clostridia</taxon>
        <taxon>Eubacteriales</taxon>
        <taxon>Peptococcaceae</taxon>
        <taxon>Desulforamulus</taxon>
    </lineage>
</organism>
<keyword evidence="2" id="KW-1185">Reference proteome</keyword>
<dbReference type="Proteomes" id="UP000009234">
    <property type="component" value="Chromosome"/>
</dbReference>
<dbReference type="AlphaFoldDB" id="F6DV46"/>
<name>F6DV46_DESRL</name>
<sequence>MEKEWEIIEEMIELTGENEAYYLSQATARNIKIRGKMIRSSDGKLYPVLVKAMYRPVQSKTAPDQENLCWIPVKQSPNHSSKPTSQKWYHPLVNWAKRMIRA</sequence>
<dbReference type="RefSeq" id="WP_013840883.1">
    <property type="nucleotide sequence ID" value="NC_015589.1"/>
</dbReference>
<dbReference type="EMBL" id="CP002780">
    <property type="protein sequence ID" value="AEG59112.1"/>
    <property type="molecule type" value="Genomic_DNA"/>
</dbReference>
<evidence type="ECO:0000313" key="1">
    <source>
        <dbReference type="EMBL" id="AEG59112.1"/>
    </source>
</evidence>
<dbReference type="OrthoDB" id="1787396at2"/>
<dbReference type="KEGG" id="dru:Desru_0833"/>
<protein>
    <submittedName>
        <fullName evidence="1">Uncharacterized protein</fullName>
    </submittedName>
</protein>
<proteinExistence type="predicted"/>
<accession>F6DV46</accession>
<evidence type="ECO:0000313" key="2">
    <source>
        <dbReference type="Proteomes" id="UP000009234"/>
    </source>
</evidence>